<dbReference type="AlphaFoldDB" id="A0A1Y2GDL2"/>
<keyword evidence="9 16" id="KW-0239">DNA-directed DNA polymerase</keyword>
<dbReference type="InterPro" id="IPR018944">
    <property type="entry name" value="DNA_pol_lambd_fingers_domain"/>
</dbReference>
<dbReference type="Proteomes" id="UP000193648">
    <property type="component" value="Unassembled WGS sequence"/>
</dbReference>
<reference evidence="18 19" key="1">
    <citation type="submission" date="2016-07" db="EMBL/GenBank/DDBJ databases">
        <title>Pervasive Adenine N6-methylation of Active Genes in Fungi.</title>
        <authorList>
            <consortium name="DOE Joint Genome Institute"/>
            <person name="Mondo S.J."/>
            <person name="Dannebaum R.O."/>
            <person name="Kuo R.C."/>
            <person name="Labutti K."/>
            <person name="Haridas S."/>
            <person name="Kuo A."/>
            <person name="Salamov A."/>
            <person name="Ahrendt S.R."/>
            <person name="Lipzen A."/>
            <person name="Sullivan W."/>
            <person name="Andreopoulos W.B."/>
            <person name="Clum A."/>
            <person name="Lindquist E."/>
            <person name="Daum C."/>
            <person name="Ramamoorthy G.K."/>
            <person name="Gryganskyi A."/>
            <person name="Culley D."/>
            <person name="Magnuson J.K."/>
            <person name="James T.Y."/>
            <person name="O'Malley M.A."/>
            <person name="Stajich J.E."/>
            <person name="Spatafora J.W."/>
            <person name="Visel A."/>
            <person name="Grigoriev I.V."/>
        </authorList>
    </citation>
    <scope>NUCLEOTIDE SEQUENCE [LARGE SCALE GENOMIC DNA]</scope>
    <source>
        <strain evidence="18 19">NRRL 3116</strain>
    </source>
</reference>
<keyword evidence="3" id="KW-0237">DNA synthesis</keyword>
<keyword evidence="5 16" id="KW-0548">Nucleotidyltransferase</keyword>
<keyword evidence="12" id="KW-0456">Lyase</keyword>
<keyword evidence="8 16" id="KW-0227">DNA damage</keyword>
<dbReference type="Gene3D" id="1.10.150.20">
    <property type="entry name" value="5' to 3' exonuclease, C-terminal subdomain"/>
    <property type="match status" value="1"/>
</dbReference>
<dbReference type="GO" id="GO:0006303">
    <property type="term" value="P:double-strand break repair via nonhomologous end joining"/>
    <property type="evidence" value="ECO:0007669"/>
    <property type="project" value="TreeGrafter"/>
</dbReference>
<evidence type="ECO:0000256" key="5">
    <source>
        <dbReference type="ARBA" id="ARBA00022695"/>
    </source>
</evidence>
<evidence type="ECO:0000256" key="15">
    <source>
        <dbReference type="PIRSR" id="PIRSR622312-50"/>
    </source>
</evidence>
<dbReference type="Gene3D" id="3.30.210.10">
    <property type="entry name" value="DNA polymerase, thumb domain"/>
    <property type="match status" value="1"/>
</dbReference>
<evidence type="ECO:0000256" key="7">
    <source>
        <dbReference type="ARBA" id="ARBA00022723"/>
    </source>
</evidence>
<comment type="catalytic activity">
    <reaction evidence="14 16">
        <text>DNA(n) + a 2'-deoxyribonucleoside 5'-triphosphate = DNA(n+1) + diphosphate</text>
        <dbReference type="Rhea" id="RHEA:22508"/>
        <dbReference type="Rhea" id="RHEA-COMP:17339"/>
        <dbReference type="Rhea" id="RHEA-COMP:17340"/>
        <dbReference type="ChEBI" id="CHEBI:33019"/>
        <dbReference type="ChEBI" id="CHEBI:61560"/>
        <dbReference type="ChEBI" id="CHEBI:173112"/>
        <dbReference type="EC" id="2.7.7.7"/>
    </reaction>
</comment>
<dbReference type="Gene3D" id="1.10.150.110">
    <property type="entry name" value="DNA polymerase beta, N-terminal domain-like"/>
    <property type="match status" value="1"/>
</dbReference>
<evidence type="ECO:0000256" key="4">
    <source>
        <dbReference type="ARBA" id="ARBA00022679"/>
    </source>
</evidence>
<evidence type="ECO:0000313" key="19">
    <source>
        <dbReference type="Proteomes" id="UP000193648"/>
    </source>
</evidence>
<gene>
    <name evidence="18" type="ORF">BCR41DRAFT_378611</name>
</gene>
<dbReference type="InterPro" id="IPR029398">
    <property type="entry name" value="PolB_thumb"/>
</dbReference>
<evidence type="ECO:0000256" key="11">
    <source>
        <dbReference type="ARBA" id="ARBA00023204"/>
    </source>
</evidence>
<dbReference type="FunCoup" id="A0A1Y2GDL2">
    <property type="interactions" value="203"/>
</dbReference>
<dbReference type="PANTHER" id="PTHR11276:SF28">
    <property type="entry name" value="DNA POLYMERASE LAMBDA"/>
    <property type="match status" value="1"/>
</dbReference>
<dbReference type="PANTHER" id="PTHR11276">
    <property type="entry name" value="DNA POLYMERASE TYPE-X FAMILY MEMBER"/>
    <property type="match status" value="1"/>
</dbReference>
<dbReference type="InterPro" id="IPR043519">
    <property type="entry name" value="NT_sf"/>
</dbReference>
<organism evidence="18 19">
    <name type="scientific">Lobosporangium transversale</name>
    <dbReference type="NCBI Taxonomy" id="64571"/>
    <lineage>
        <taxon>Eukaryota</taxon>
        <taxon>Fungi</taxon>
        <taxon>Fungi incertae sedis</taxon>
        <taxon>Mucoromycota</taxon>
        <taxon>Mortierellomycotina</taxon>
        <taxon>Mortierellomycetes</taxon>
        <taxon>Mortierellales</taxon>
        <taxon>Mortierellaceae</taxon>
        <taxon>Lobosporangium</taxon>
    </lineage>
</organism>
<evidence type="ECO:0000259" key="17">
    <source>
        <dbReference type="SMART" id="SM00483"/>
    </source>
</evidence>
<dbReference type="PRINTS" id="PR00870">
    <property type="entry name" value="DNAPOLXBETA"/>
</dbReference>
<dbReference type="SUPFAM" id="SSF47802">
    <property type="entry name" value="DNA polymerase beta, N-terminal domain-like"/>
    <property type="match status" value="1"/>
</dbReference>
<protein>
    <recommendedName>
        <fullName evidence="16">DNA polymerase</fullName>
        <ecNumber evidence="16">2.7.7.7</ecNumber>
    </recommendedName>
</protein>
<dbReference type="GeneID" id="33569014"/>
<evidence type="ECO:0000256" key="6">
    <source>
        <dbReference type="ARBA" id="ARBA00022705"/>
    </source>
</evidence>
<dbReference type="GO" id="GO:0046872">
    <property type="term" value="F:metal ion binding"/>
    <property type="evidence" value="ECO:0007669"/>
    <property type="project" value="UniProtKB-UniRule"/>
</dbReference>
<dbReference type="GO" id="GO:0006260">
    <property type="term" value="P:DNA replication"/>
    <property type="evidence" value="ECO:0007669"/>
    <property type="project" value="UniProtKB-KW"/>
</dbReference>
<dbReference type="GO" id="GO:0016829">
    <property type="term" value="F:lyase activity"/>
    <property type="evidence" value="ECO:0007669"/>
    <property type="project" value="UniProtKB-KW"/>
</dbReference>
<evidence type="ECO:0000256" key="1">
    <source>
        <dbReference type="ARBA" id="ARBA00004123"/>
    </source>
</evidence>
<comment type="caution">
    <text evidence="18">The sequence shown here is derived from an EMBL/GenBank/DDBJ whole genome shotgun (WGS) entry which is preliminary data.</text>
</comment>
<dbReference type="SUPFAM" id="SSF81585">
    <property type="entry name" value="PsbU/PolX domain-like"/>
    <property type="match status" value="1"/>
</dbReference>
<feature type="domain" description="DNA-directed DNA polymerase X" evidence="17">
    <location>
        <begin position="1"/>
        <end position="328"/>
    </location>
</feature>
<keyword evidence="13 16" id="KW-0539">Nucleus</keyword>
<dbReference type="InterPro" id="IPR027421">
    <property type="entry name" value="DNA_pol_lamdba_lyase_dom_sf"/>
</dbReference>
<dbReference type="RefSeq" id="XP_021878177.1">
    <property type="nucleotide sequence ID" value="XM_022027171.1"/>
</dbReference>
<dbReference type="GO" id="GO:0003887">
    <property type="term" value="F:DNA-directed DNA polymerase activity"/>
    <property type="evidence" value="ECO:0007669"/>
    <property type="project" value="UniProtKB-UniRule"/>
</dbReference>
<dbReference type="InterPro" id="IPR028207">
    <property type="entry name" value="DNA_pol_B_palm_palm"/>
</dbReference>
<dbReference type="CDD" id="cd00141">
    <property type="entry name" value="NT_POLXc"/>
    <property type="match status" value="1"/>
</dbReference>
<dbReference type="InterPro" id="IPR002008">
    <property type="entry name" value="DNA_pol_X_beta-like"/>
</dbReference>
<keyword evidence="7" id="KW-0479">Metal-binding</keyword>
<evidence type="ECO:0000256" key="13">
    <source>
        <dbReference type="ARBA" id="ARBA00023242"/>
    </source>
</evidence>
<evidence type="ECO:0000256" key="14">
    <source>
        <dbReference type="ARBA" id="ARBA00049244"/>
    </source>
</evidence>
<comment type="similarity">
    <text evidence="2 16">Belongs to the DNA polymerase type-X family.</text>
</comment>
<dbReference type="Pfam" id="PF14792">
    <property type="entry name" value="DNA_pol_B_palm"/>
    <property type="match status" value="1"/>
</dbReference>
<comment type="function">
    <text evidence="16">DNA polymerase that functions in several pathways of DNA repair. Involved in base excision repair (BER) responsible for repair of lesions that give rise to abasic (AP) sites in DNA. Also contributes to DNA double-strand break repair by non-homologous end joining and homologous recombination. Has both template-dependent and template-independent (terminal transferase) DNA polymerase activities. Has also a 5'-deoxyribose-5-phosphate lyase (dRP lyase) activity.</text>
</comment>
<evidence type="ECO:0000313" key="18">
    <source>
        <dbReference type="EMBL" id="ORZ07943.1"/>
    </source>
</evidence>
<dbReference type="InterPro" id="IPR019843">
    <property type="entry name" value="DNA_pol-X_BS"/>
</dbReference>
<keyword evidence="11 16" id="KW-0234">DNA repair</keyword>
<evidence type="ECO:0000256" key="2">
    <source>
        <dbReference type="ARBA" id="ARBA00008323"/>
    </source>
</evidence>
<dbReference type="InterPro" id="IPR010996">
    <property type="entry name" value="HHH_MUS81"/>
</dbReference>
<evidence type="ECO:0000256" key="9">
    <source>
        <dbReference type="ARBA" id="ARBA00022932"/>
    </source>
</evidence>
<dbReference type="OrthoDB" id="205514at2759"/>
<dbReference type="SUPFAM" id="SSF81301">
    <property type="entry name" value="Nucleotidyltransferase"/>
    <property type="match status" value="1"/>
</dbReference>
<dbReference type="InterPro" id="IPR002054">
    <property type="entry name" value="DNA-dir_DNA_pol_X"/>
</dbReference>
<dbReference type="PROSITE" id="PS00522">
    <property type="entry name" value="DNA_POLYMERASE_X"/>
    <property type="match status" value="1"/>
</dbReference>
<dbReference type="STRING" id="64571.A0A1Y2GDL2"/>
<evidence type="ECO:0000256" key="12">
    <source>
        <dbReference type="ARBA" id="ARBA00023239"/>
    </source>
</evidence>
<dbReference type="PRINTS" id="PR00869">
    <property type="entry name" value="DNAPOLX"/>
</dbReference>
<proteinExistence type="inferred from homology"/>
<dbReference type="InParanoid" id="A0A1Y2GDL2"/>
<dbReference type="SMART" id="SM00483">
    <property type="entry name" value="POLXc"/>
    <property type="match status" value="1"/>
</dbReference>
<dbReference type="Pfam" id="PF14716">
    <property type="entry name" value="HHH_8"/>
    <property type="match status" value="1"/>
</dbReference>
<feature type="active site" description="Nucleophile; Schiff-base intermediate with DNA; for 5'-dRP lyase activity" evidence="15">
    <location>
        <position position="54"/>
    </location>
</feature>
<dbReference type="Gene3D" id="3.30.460.10">
    <property type="entry name" value="Beta Polymerase, domain 2"/>
    <property type="match status" value="1"/>
</dbReference>
<sequence>MGYYEDNQTKDNKYHFKVINYRKAITAIRALDYEITSEEMARKIPRVGKKIAQKIGECVSLGRIKKLDHLDWDQERLKVETLFRSVYGVGAEKALEWYNKGLRTLDDLRKLPDLTKNQISGLHYYDDLQKRIPRAEVEEIGKVVESAAKKLHPDIQSQVTGSYRRGKPDCGDIDIVVARPDIDTGEELFLIMEHILNELIIQGFLVDHLSLPTWSDDMANAPKHFKYMGICKLPGKGSVHRHIDILVVPWIHLGAALLYFTGNDICNRSMRLLAANRGMRLSDKGLFTGVMRGPKRKRLNEGTWVAGRTEREIFDYLGINYLEPFEREC</sequence>
<evidence type="ECO:0000256" key="3">
    <source>
        <dbReference type="ARBA" id="ARBA00022634"/>
    </source>
</evidence>
<dbReference type="Pfam" id="PF10391">
    <property type="entry name" value="DNA_pol_lambd_f"/>
    <property type="match status" value="1"/>
</dbReference>
<evidence type="ECO:0000256" key="8">
    <source>
        <dbReference type="ARBA" id="ARBA00022763"/>
    </source>
</evidence>
<evidence type="ECO:0000256" key="10">
    <source>
        <dbReference type="ARBA" id="ARBA00023125"/>
    </source>
</evidence>
<dbReference type="EMBL" id="MCFF01000039">
    <property type="protein sequence ID" value="ORZ07943.1"/>
    <property type="molecule type" value="Genomic_DNA"/>
</dbReference>
<dbReference type="GO" id="GO:0005634">
    <property type="term" value="C:nucleus"/>
    <property type="evidence" value="ECO:0007669"/>
    <property type="project" value="UniProtKB-SubCell"/>
</dbReference>
<dbReference type="FunFam" id="1.10.150.20:FF:000010">
    <property type="entry name" value="DNA polymerase lambda"/>
    <property type="match status" value="1"/>
</dbReference>
<accession>A0A1Y2GDL2</accession>
<dbReference type="InterPro" id="IPR037160">
    <property type="entry name" value="DNA_Pol_thumb_sf"/>
</dbReference>
<keyword evidence="10" id="KW-0238">DNA-binding</keyword>
<dbReference type="Pfam" id="PF14791">
    <property type="entry name" value="DNA_pol_B_thumb"/>
    <property type="match status" value="1"/>
</dbReference>
<dbReference type="EC" id="2.7.7.7" evidence="16"/>
<comment type="subcellular location">
    <subcellularLocation>
        <location evidence="1 16">Nucleus</location>
    </subcellularLocation>
</comment>
<name>A0A1Y2GDL2_9FUNG</name>
<keyword evidence="19" id="KW-1185">Reference proteome</keyword>
<dbReference type="GO" id="GO:0003677">
    <property type="term" value="F:DNA binding"/>
    <property type="evidence" value="ECO:0007669"/>
    <property type="project" value="UniProtKB-UniRule"/>
</dbReference>
<keyword evidence="4 16" id="KW-0808">Transferase</keyword>
<evidence type="ECO:0000256" key="16">
    <source>
        <dbReference type="RuleBase" id="RU366014"/>
    </source>
</evidence>
<dbReference type="InterPro" id="IPR022312">
    <property type="entry name" value="DNA_pol_X"/>
</dbReference>
<keyword evidence="6" id="KW-0235">DNA replication</keyword>